<gene>
    <name evidence="2" type="ORF">ACOF00016_LOCUS6565</name>
</gene>
<name>A0A7S3P6R3_9STRA</name>
<evidence type="ECO:0000256" key="1">
    <source>
        <dbReference type="SAM" id="MobiDB-lite"/>
    </source>
</evidence>
<protein>
    <submittedName>
        <fullName evidence="2">Uncharacterized protein</fullName>
    </submittedName>
</protein>
<feature type="region of interest" description="Disordered" evidence="1">
    <location>
        <begin position="44"/>
        <end position="63"/>
    </location>
</feature>
<evidence type="ECO:0000313" key="2">
    <source>
        <dbReference type="EMBL" id="CAE0408858.1"/>
    </source>
</evidence>
<organism evidence="2">
    <name type="scientific">Amphora coffeiformis</name>
    <dbReference type="NCBI Taxonomy" id="265554"/>
    <lineage>
        <taxon>Eukaryota</taxon>
        <taxon>Sar</taxon>
        <taxon>Stramenopiles</taxon>
        <taxon>Ochrophyta</taxon>
        <taxon>Bacillariophyta</taxon>
        <taxon>Bacillariophyceae</taxon>
        <taxon>Bacillariophycidae</taxon>
        <taxon>Thalassiophysales</taxon>
        <taxon>Catenulaceae</taxon>
        <taxon>Amphora</taxon>
    </lineage>
</organism>
<dbReference type="AlphaFoldDB" id="A0A7S3P6R3"/>
<sequence length="245" mass="27417">MTRSGDDTSSQGGCELNDSLLDYLNDAIRQQEKKVDALVAARLDKSNNNKASPKLEPAAAFPNNDNDDALNALWNVTTTEDGQRLESLDPMDPKVKAALKDELVKQDIAETLAWEKRKSSSSSKPDTAPEQLLLLLTLLRERIKAEAVFAPDEKGRNLRLLAYCLQLSTDTERKQLISKELGNSIDRIDSFVELVSSSVEYGESTSYQLQPAKTKKPLNVRELRRILSLAHDFRTEQERRASGTR</sequence>
<reference evidence="2" key="1">
    <citation type="submission" date="2021-01" db="EMBL/GenBank/DDBJ databases">
        <authorList>
            <person name="Corre E."/>
            <person name="Pelletier E."/>
            <person name="Niang G."/>
            <person name="Scheremetjew M."/>
            <person name="Finn R."/>
            <person name="Kale V."/>
            <person name="Holt S."/>
            <person name="Cochrane G."/>
            <person name="Meng A."/>
            <person name="Brown T."/>
            <person name="Cohen L."/>
        </authorList>
    </citation>
    <scope>NUCLEOTIDE SEQUENCE</scope>
    <source>
        <strain evidence="2">CCMP127</strain>
    </source>
</reference>
<proteinExistence type="predicted"/>
<dbReference type="EMBL" id="HBIM01007714">
    <property type="protein sequence ID" value="CAE0408858.1"/>
    <property type="molecule type" value="Transcribed_RNA"/>
</dbReference>
<accession>A0A7S3P6R3</accession>